<evidence type="ECO:0000256" key="1">
    <source>
        <dbReference type="ARBA" id="ARBA00004651"/>
    </source>
</evidence>
<evidence type="ECO:0000256" key="7">
    <source>
        <dbReference type="RuleBase" id="RU003942"/>
    </source>
</evidence>
<dbReference type="AlphaFoldDB" id="A0A0A6V854"/>
<dbReference type="InterPro" id="IPR037185">
    <property type="entry name" value="EmrE-like"/>
</dbReference>
<dbReference type="PANTHER" id="PTHR30561">
    <property type="entry name" value="SMR FAMILY PROTON-DEPENDENT DRUG EFFLUX TRANSPORTER SUGE"/>
    <property type="match status" value="1"/>
</dbReference>
<feature type="transmembrane region" description="Helical" evidence="8">
    <location>
        <begin position="87"/>
        <end position="103"/>
    </location>
</feature>
<evidence type="ECO:0000256" key="5">
    <source>
        <dbReference type="ARBA" id="ARBA00022989"/>
    </source>
</evidence>
<evidence type="ECO:0000313" key="10">
    <source>
        <dbReference type="EMBL" id="NEY18353.1"/>
    </source>
</evidence>
<dbReference type="InterPro" id="IPR045324">
    <property type="entry name" value="Small_multidrug_res"/>
</dbReference>
<keyword evidence="2" id="KW-0813">Transport</keyword>
<evidence type="ECO:0000313" key="12">
    <source>
        <dbReference type="Proteomes" id="UP000476934"/>
    </source>
</evidence>
<evidence type="ECO:0000256" key="4">
    <source>
        <dbReference type="ARBA" id="ARBA00022692"/>
    </source>
</evidence>
<dbReference type="EMBL" id="JAAIWK010000001">
    <property type="protein sequence ID" value="NEY18353.1"/>
    <property type="molecule type" value="Genomic_DNA"/>
</dbReference>
<dbReference type="Pfam" id="PF00893">
    <property type="entry name" value="Multi_Drug_Res"/>
    <property type="match status" value="1"/>
</dbReference>
<accession>A0A0A6V854</accession>
<dbReference type="PANTHER" id="PTHR30561:SF0">
    <property type="entry name" value="GUANIDINIUM EXPORTER"/>
    <property type="match status" value="1"/>
</dbReference>
<keyword evidence="3" id="KW-1003">Cell membrane</keyword>
<dbReference type="InterPro" id="IPR000390">
    <property type="entry name" value="Small_drug/metabolite_transptr"/>
</dbReference>
<dbReference type="Proteomes" id="UP000476934">
    <property type="component" value="Unassembled WGS sequence"/>
</dbReference>
<name>A0A0A6V854_9BACI</name>
<comment type="similarity">
    <text evidence="7">Belongs to the drug/metabolite transporter (DMT) superfamily. Small multidrug resistance (SMR) (TC 2.A.7.1) family.</text>
</comment>
<feature type="transmembrane region" description="Helical" evidence="8">
    <location>
        <begin position="59"/>
        <end position="78"/>
    </location>
</feature>
<dbReference type="RefSeq" id="WP_025727687.1">
    <property type="nucleotide sequence ID" value="NZ_JAAIWK010000001.1"/>
</dbReference>
<comment type="subcellular location">
    <subcellularLocation>
        <location evidence="1 7">Cell membrane</location>
        <topology evidence="1 7">Multi-pass membrane protein</topology>
    </subcellularLocation>
</comment>
<feature type="transmembrane region" description="Helical" evidence="8">
    <location>
        <begin position="6"/>
        <end position="24"/>
    </location>
</feature>
<reference evidence="10 12" key="3">
    <citation type="submission" date="2020-03" db="EMBL/GenBank/DDBJ databases">
        <title>Bacillus aquiflavi sp. nov., isolated from yellow water of strong flavor Chinese baijiu in Yibin region of China.</title>
        <authorList>
            <person name="Xie J."/>
        </authorList>
    </citation>
    <scope>NUCLEOTIDE SEQUENCE [LARGE SCALE GENOMIC DNA]</scope>
    <source>
        <strain evidence="10 12">Gsoil 114</strain>
    </source>
</reference>
<keyword evidence="12" id="KW-1185">Reference proteome</keyword>
<dbReference type="STRING" id="363870.NG54_16795"/>
<keyword evidence="6 8" id="KW-0472">Membrane</keyword>
<keyword evidence="4 7" id="KW-0812">Transmembrane</keyword>
<dbReference type="GO" id="GO:0005886">
    <property type="term" value="C:plasma membrane"/>
    <property type="evidence" value="ECO:0007669"/>
    <property type="project" value="UniProtKB-SubCell"/>
</dbReference>
<organism evidence="9 11">
    <name type="scientific">Heyndrickxia ginsengihumi</name>
    <dbReference type="NCBI Taxonomy" id="363870"/>
    <lineage>
        <taxon>Bacteria</taxon>
        <taxon>Bacillati</taxon>
        <taxon>Bacillota</taxon>
        <taxon>Bacilli</taxon>
        <taxon>Bacillales</taxon>
        <taxon>Bacillaceae</taxon>
        <taxon>Heyndrickxia</taxon>
    </lineage>
</organism>
<gene>
    <name evidence="10" type="ORF">G4D61_00030</name>
    <name evidence="9" type="ORF">NG54_16795</name>
</gene>
<proteinExistence type="inferred from homology"/>
<evidence type="ECO:0000256" key="2">
    <source>
        <dbReference type="ARBA" id="ARBA00022448"/>
    </source>
</evidence>
<keyword evidence="5 8" id="KW-1133">Transmembrane helix</keyword>
<dbReference type="GO" id="GO:0022857">
    <property type="term" value="F:transmembrane transporter activity"/>
    <property type="evidence" value="ECO:0007669"/>
    <property type="project" value="InterPro"/>
</dbReference>
<reference evidence="10" key="2">
    <citation type="submission" date="2020-02" db="EMBL/GenBank/DDBJ databases">
        <authorList>
            <person name="Feng H."/>
        </authorList>
    </citation>
    <scope>NUCLEOTIDE SEQUENCE [LARGE SCALE GENOMIC DNA]</scope>
    <source>
        <strain evidence="10">Gsoil 114</strain>
    </source>
</reference>
<evidence type="ECO:0000256" key="8">
    <source>
        <dbReference type="SAM" id="Phobius"/>
    </source>
</evidence>
<reference evidence="9 11" key="1">
    <citation type="submission" date="2014-10" db="EMBL/GenBank/DDBJ databases">
        <title>Draft genome of phytase producing Bacillus ginsengihumi strain M2.11.</title>
        <authorList>
            <person name="Toymentseva A."/>
            <person name="Boulygina E.A."/>
            <person name="Kazakov S.V."/>
            <person name="Kayumov I."/>
            <person name="Suleimanova A.D."/>
            <person name="Mardanova A.M."/>
            <person name="Maria S.N."/>
            <person name="Sergey M.Y."/>
            <person name="Sharipova M.R."/>
        </authorList>
    </citation>
    <scope>NUCLEOTIDE SEQUENCE [LARGE SCALE GENOMIC DNA]</scope>
    <source>
        <strain evidence="9 11">M2.11</strain>
    </source>
</reference>
<dbReference type="Gene3D" id="1.10.3730.20">
    <property type="match status" value="1"/>
</dbReference>
<sequence length="104" mass="11309">MAWLYLITAGAGEIAFVLFMKVSNGFKRHTYTALSIISSLISLFCLSKALQTIPLSTAYSIWTGIGAAGSVLIGIIFFREGRSLRKLLFIILIIIGVVGLKIVE</sequence>
<comment type="caution">
    <text evidence="9">The sequence shown here is derived from an EMBL/GenBank/DDBJ whole genome shotgun (WGS) entry which is preliminary data.</text>
</comment>
<dbReference type="OrthoDB" id="21828at2"/>
<evidence type="ECO:0000256" key="3">
    <source>
        <dbReference type="ARBA" id="ARBA00022475"/>
    </source>
</evidence>
<evidence type="ECO:0000313" key="9">
    <source>
        <dbReference type="EMBL" id="KHD84245.1"/>
    </source>
</evidence>
<dbReference type="SUPFAM" id="SSF103481">
    <property type="entry name" value="Multidrug resistance efflux transporter EmrE"/>
    <property type="match status" value="1"/>
</dbReference>
<dbReference type="Proteomes" id="UP000030588">
    <property type="component" value="Unassembled WGS sequence"/>
</dbReference>
<feature type="transmembrane region" description="Helical" evidence="8">
    <location>
        <begin position="31"/>
        <end position="53"/>
    </location>
</feature>
<evidence type="ECO:0000256" key="6">
    <source>
        <dbReference type="ARBA" id="ARBA00023136"/>
    </source>
</evidence>
<evidence type="ECO:0000313" key="11">
    <source>
        <dbReference type="Proteomes" id="UP000030588"/>
    </source>
</evidence>
<dbReference type="EMBL" id="JRUN01000079">
    <property type="protein sequence ID" value="KHD84245.1"/>
    <property type="molecule type" value="Genomic_DNA"/>
</dbReference>
<protein>
    <submittedName>
        <fullName evidence="10">Multidrug efflux SMR transporter</fullName>
    </submittedName>
    <submittedName>
        <fullName evidence="9">Supressor protein SugE</fullName>
    </submittedName>
</protein>
<dbReference type="FunFam" id="1.10.3730.20:FF:000001">
    <property type="entry name" value="Quaternary ammonium compound resistance transporter SugE"/>
    <property type="match status" value="1"/>
</dbReference>